<dbReference type="OrthoDB" id="6101882at2759"/>
<dbReference type="RefSeq" id="XP_055894206.1">
    <property type="nucleotide sequence ID" value="XM_056038231.1"/>
</dbReference>
<proteinExistence type="predicted"/>
<feature type="region of interest" description="Disordered" evidence="1">
    <location>
        <begin position="419"/>
        <end position="438"/>
    </location>
</feature>
<evidence type="ECO:0000256" key="1">
    <source>
        <dbReference type="SAM" id="MobiDB-lite"/>
    </source>
</evidence>
<feature type="compositionally biased region" description="Polar residues" evidence="1">
    <location>
        <begin position="221"/>
        <end position="232"/>
    </location>
</feature>
<dbReference type="OMA" id="WFHTSAK"/>
<protein>
    <submittedName>
        <fullName evidence="3">Uncharacterized protein LOC106071827 isoform X1</fullName>
    </submittedName>
</protein>
<dbReference type="Proteomes" id="UP001165740">
    <property type="component" value="Chromosome 8"/>
</dbReference>
<name>A0A9W3B450_BIOGL</name>
<evidence type="ECO:0000313" key="3">
    <source>
        <dbReference type="RefSeq" id="XP_055894206.1"/>
    </source>
</evidence>
<reference evidence="3" key="1">
    <citation type="submission" date="2025-08" db="UniProtKB">
        <authorList>
            <consortium name="RefSeq"/>
        </authorList>
    </citation>
    <scope>IDENTIFICATION</scope>
</reference>
<feature type="region of interest" description="Disordered" evidence="1">
    <location>
        <begin position="453"/>
        <end position="480"/>
    </location>
</feature>
<feature type="compositionally biased region" description="Polar residues" evidence="1">
    <location>
        <begin position="457"/>
        <end position="467"/>
    </location>
</feature>
<dbReference type="AlphaFoldDB" id="A0A9W3B450"/>
<feature type="region of interest" description="Disordered" evidence="1">
    <location>
        <begin position="221"/>
        <end position="252"/>
    </location>
</feature>
<dbReference type="GeneID" id="106071827"/>
<sequence length="696" mass="77468">MNPLKVKWFHTSAKARVCYAWILVRLGIHRRAPGRFRAIFSKASDWLEATVEQLLSGTTMTRPHLDLSHAITSVHTAYNDLQQEMAALHSGKKNLKESVENVKVKFLDLLDVCGIKDADIPLFEELHMRHKHQTLITSFGIMFKGSSHMNPQRINRQARCNPTIYADMLIEQLLAQAGSNDSDSSSPPAIDSTPELPISESSGSLDVQFASLFDMIESDLPTTTSNSFSTSDGYPKASETSPDIPLPSREEELRERDAYYCDITIDRQHKVEDIKSPLSQQSYTVEIPDASKLLVRTVEGAESSPKNVLFQTPRSCLRAPRSFSHKYRVSPIKSPSMRRQHQFYSNITSSSSYSSSEQTPRRYLHYYNQKSASYRSCTTHPIASSTILMDSDSSSPAGSVYTWSIDDDSSPNNLEKSYIRSTSEKKKTHKAKSSSHSFKYIRASDPNVSIHDASHSLVPSDTDSTSELHSEFSPVDRPYITGKSSTSDSSLCTAARCRPRRTCEKVTIVEDTLQPNQELLDSILTDSPQSVDSSGIFVPHNSYTSAVESVGSHNGCSSTVSSCFSSDSNKVRKTPGCKAPPPTPPHTRNTCTYIAPCPSKSTPEELEFKRPFTPAPHIDHTVRICTRNQGVTTDTPHRPASVRTTSQNRHSLFVVPPGVITGPPKIKDKKSIVKKLKQFSSHFYRKTEKIKTLANL</sequence>
<evidence type="ECO:0000313" key="2">
    <source>
        <dbReference type="Proteomes" id="UP001165740"/>
    </source>
</evidence>
<keyword evidence="2" id="KW-1185">Reference proteome</keyword>
<accession>A0A9W3B450</accession>
<feature type="compositionally biased region" description="Low complexity" evidence="1">
    <location>
        <begin position="179"/>
        <end position="194"/>
    </location>
</feature>
<gene>
    <name evidence="3" type="primary">LOC106071827</name>
</gene>
<organism evidence="2 3">
    <name type="scientific">Biomphalaria glabrata</name>
    <name type="common">Bloodfluke planorb</name>
    <name type="synonym">Freshwater snail</name>
    <dbReference type="NCBI Taxonomy" id="6526"/>
    <lineage>
        <taxon>Eukaryota</taxon>
        <taxon>Metazoa</taxon>
        <taxon>Spiralia</taxon>
        <taxon>Lophotrochozoa</taxon>
        <taxon>Mollusca</taxon>
        <taxon>Gastropoda</taxon>
        <taxon>Heterobranchia</taxon>
        <taxon>Euthyneura</taxon>
        <taxon>Panpulmonata</taxon>
        <taxon>Hygrophila</taxon>
        <taxon>Lymnaeoidea</taxon>
        <taxon>Planorbidae</taxon>
        <taxon>Biomphalaria</taxon>
    </lineage>
</organism>
<feature type="region of interest" description="Disordered" evidence="1">
    <location>
        <begin position="177"/>
        <end position="201"/>
    </location>
</feature>